<dbReference type="PATRIC" id="fig|1028800.3.peg.6021"/>
<gene>
    <name evidence="3" type="ORF">RG540_PA13740</name>
</gene>
<dbReference type="GO" id="GO:0016757">
    <property type="term" value="F:glycosyltransferase activity"/>
    <property type="evidence" value="ECO:0007669"/>
    <property type="project" value="InterPro"/>
</dbReference>
<dbReference type="eggNOG" id="COG0438">
    <property type="taxonomic scope" value="Bacteria"/>
</dbReference>
<protein>
    <submittedName>
        <fullName evidence="3">Glycosyltransferase</fullName>
    </submittedName>
</protein>
<name>A0A068T3S3_NEOGA</name>
<dbReference type="Gene3D" id="3.40.50.2000">
    <property type="entry name" value="Glycogen Phosphorylase B"/>
    <property type="match status" value="2"/>
</dbReference>
<keyword evidence="4" id="KW-1185">Reference proteome</keyword>
<dbReference type="RefSeq" id="WP_041365792.1">
    <property type="nucleotide sequence ID" value="NZ_HG938354.1"/>
</dbReference>
<evidence type="ECO:0000259" key="2">
    <source>
        <dbReference type="Pfam" id="PF00534"/>
    </source>
</evidence>
<reference evidence="4" key="1">
    <citation type="journal article" date="2014" name="BMC Genomics">
        <title>Genome sequencing of two Neorhizobium galegae strains reveals a noeT gene responsible for the unusual acetylation of the nodulation factors.</title>
        <authorList>
            <person name="Osterman J."/>
            <person name="Marsh J."/>
            <person name="Laine P.K."/>
            <person name="Zeng Z."/>
            <person name="Alatalo E."/>
            <person name="Sullivan J.T."/>
            <person name="Young J.P."/>
            <person name="Thomas-Oates J."/>
            <person name="Paulin L."/>
            <person name="Lindstrom K."/>
        </authorList>
    </citation>
    <scope>NUCLEOTIDE SEQUENCE [LARGE SCALE GENOMIC DNA]</scope>
    <source>
        <strain evidence="4">HAMBI 540</strain>
    </source>
</reference>
<feature type="domain" description="Glycosyl transferase family 1" evidence="2">
    <location>
        <begin position="190"/>
        <end position="322"/>
    </location>
</feature>
<keyword evidence="3" id="KW-0614">Plasmid</keyword>
<dbReference type="GeneID" id="24260192"/>
<dbReference type="eggNOG" id="COG0463">
    <property type="taxonomic scope" value="Bacteria"/>
</dbReference>
<dbReference type="SUPFAM" id="SSF53448">
    <property type="entry name" value="Nucleotide-diphospho-sugar transferases"/>
    <property type="match status" value="1"/>
</dbReference>
<dbReference type="InterPro" id="IPR029044">
    <property type="entry name" value="Nucleotide-diphossugar_trans"/>
</dbReference>
<dbReference type="OrthoDB" id="9801609at2"/>
<proteinExistence type="predicted"/>
<sequence length="676" mass="72935">MSSFEHCAINGRFLTQNATGVQRYAMNVVKALDRTFGHDECLPIIAPAGTPDPGFAQLPLVTSGGFGGHAWEQAVLARTCQGPLLNLCNSAPVLKKDQIVCIHDANIFAAPESYGRAFRMAYSRLHPLLVRRSARIATVSHASARQLARYLPVRQQDIAVLPNGHEHALEWDAGLAKVAPQIVSAISARGRQFVLALASRAQHKNLGLLMKAAEALDDLDIDIVVAGGSAGIFASDLLEKRPNLLLVGRVSDDDLAYFLKHALCLAFPSITEGFGLPIVEAMALGCPVVASDCASMPEVCGTAALMASPFQPEAWIRHVAALKGSDLLKGELRGRGLEQVRNFSWANTAAGYRELLQDPAKGLVPARSSNSTELSLAVVIATRGRPAVVGATVRHLLATQTVRPDTLVVSCVDTSDVGDLVSDPEVTIVAGKAGLAAQRNRALANLPARTDVVVFFDDDFVAHRNWLASALCAFRDESRLVGLTGHVIADGIKGPGIPFDEALRLLDRAPPRGSRWHEPYSPYGCNMAFRMSAIGEARFDERLVLYGWLEDRDFAAALARQGGRFVKSDEACGVHMGVKSGRVSGERLGYSQIVNPLYMMRKGTMTLAQVADQVLRNITSNFGRLLWAEPFIDRRGRVKGNLMGLADVLRGRLEPERAARLPVFDALALRTGGKAK</sequence>
<dbReference type="AlphaFoldDB" id="A0A068T3S3"/>
<dbReference type="HOGENOM" id="CLU_409860_0_0_5"/>
<dbReference type="SUPFAM" id="SSF53756">
    <property type="entry name" value="UDP-Glycosyltransferase/glycogen phosphorylase"/>
    <property type="match status" value="1"/>
</dbReference>
<dbReference type="CDD" id="cd03809">
    <property type="entry name" value="GT4_MtfB-like"/>
    <property type="match status" value="1"/>
</dbReference>
<evidence type="ECO:0000313" key="4">
    <source>
        <dbReference type="Proteomes" id="UP000028181"/>
    </source>
</evidence>
<dbReference type="EMBL" id="HG938354">
    <property type="protein sequence ID" value="CDN52050.1"/>
    <property type="molecule type" value="Genomic_DNA"/>
</dbReference>
<dbReference type="Gene3D" id="3.90.550.10">
    <property type="entry name" value="Spore Coat Polysaccharide Biosynthesis Protein SpsA, Chain A"/>
    <property type="match status" value="1"/>
</dbReference>
<geneLocation type="plasmid" evidence="4">
    <name>II</name>
</geneLocation>
<dbReference type="InterPro" id="IPR001296">
    <property type="entry name" value="Glyco_trans_1"/>
</dbReference>
<dbReference type="PANTHER" id="PTHR46401:SF2">
    <property type="entry name" value="GLYCOSYLTRANSFERASE WBBK-RELATED"/>
    <property type="match status" value="1"/>
</dbReference>
<dbReference type="Proteomes" id="UP000028181">
    <property type="component" value="Plasmid pHAMBI540a"/>
</dbReference>
<dbReference type="GO" id="GO:0009103">
    <property type="term" value="P:lipopolysaccharide biosynthetic process"/>
    <property type="evidence" value="ECO:0007669"/>
    <property type="project" value="TreeGrafter"/>
</dbReference>
<dbReference type="PANTHER" id="PTHR46401">
    <property type="entry name" value="GLYCOSYLTRANSFERASE WBBK-RELATED"/>
    <property type="match status" value="1"/>
</dbReference>
<accession>A0A068T3S3</accession>
<keyword evidence="1 3" id="KW-0808">Transferase</keyword>
<dbReference type="Pfam" id="PF00534">
    <property type="entry name" value="Glycos_transf_1"/>
    <property type="match status" value="1"/>
</dbReference>
<evidence type="ECO:0000313" key="3">
    <source>
        <dbReference type="EMBL" id="CDN52050.1"/>
    </source>
</evidence>
<evidence type="ECO:0000256" key="1">
    <source>
        <dbReference type="ARBA" id="ARBA00022679"/>
    </source>
</evidence>
<organism evidence="3 4">
    <name type="scientific">Neorhizobium galegae bv. orientalis str. HAMBI 540</name>
    <dbReference type="NCBI Taxonomy" id="1028800"/>
    <lineage>
        <taxon>Bacteria</taxon>
        <taxon>Pseudomonadati</taxon>
        <taxon>Pseudomonadota</taxon>
        <taxon>Alphaproteobacteria</taxon>
        <taxon>Hyphomicrobiales</taxon>
        <taxon>Rhizobiaceae</taxon>
        <taxon>Rhizobium/Agrobacterium group</taxon>
        <taxon>Neorhizobium</taxon>
    </lineage>
</organism>
<dbReference type="KEGG" id="ngg:RG540_PA13740"/>